<evidence type="ECO:0000313" key="16">
    <source>
        <dbReference type="EMBL" id="KAG6672314.1"/>
    </source>
</evidence>
<evidence type="ECO:0000256" key="2">
    <source>
        <dbReference type="ARBA" id="ARBA00005189"/>
    </source>
</evidence>
<name>A0A922D4I7_CARIL</name>
<dbReference type="GO" id="GO:0071618">
    <property type="term" value="F:lysophosphatidylethanolamine acyltransferase activity"/>
    <property type="evidence" value="ECO:0007669"/>
    <property type="project" value="TreeGrafter"/>
</dbReference>
<feature type="transmembrane region" description="Helical" evidence="14">
    <location>
        <begin position="85"/>
        <end position="112"/>
    </location>
</feature>
<gene>
    <name evidence="16" type="ORF">I3842_16G051800</name>
</gene>
<dbReference type="AlphaFoldDB" id="A0A922D4I7"/>
<dbReference type="InterPro" id="IPR002123">
    <property type="entry name" value="Plipid/glycerol_acylTrfase"/>
</dbReference>
<feature type="domain" description="Phospholipid/glycerol acyltransferase" evidence="15">
    <location>
        <begin position="194"/>
        <end position="309"/>
    </location>
</feature>
<dbReference type="GO" id="GO:0005783">
    <property type="term" value="C:endoplasmic reticulum"/>
    <property type="evidence" value="ECO:0007669"/>
    <property type="project" value="TreeGrafter"/>
</dbReference>
<feature type="region of interest" description="Disordered" evidence="13">
    <location>
        <begin position="1"/>
        <end position="53"/>
    </location>
</feature>
<dbReference type="GO" id="GO:0008654">
    <property type="term" value="P:phospholipid biosynthetic process"/>
    <property type="evidence" value="ECO:0007669"/>
    <property type="project" value="UniProtKB-KW"/>
</dbReference>
<dbReference type="EMBL" id="CM031840">
    <property type="protein sequence ID" value="KAG6672317.1"/>
    <property type="molecule type" value="Genomic_DNA"/>
</dbReference>
<evidence type="ECO:0000259" key="15">
    <source>
        <dbReference type="SMART" id="SM00563"/>
    </source>
</evidence>
<dbReference type="OrthoDB" id="272512at2759"/>
<evidence type="ECO:0000256" key="3">
    <source>
        <dbReference type="ARBA" id="ARBA00008655"/>
    </source>
</evidence>
<evidence type="ECO:0000256" key="9">
    <source>
        <dbReference type="ARBA" id="ARBA00023136"/>
    </source>
</evidence>
<evidence type="ECO:0000256" key="11">
    <source>
        <dbReference type="ARBA" id="ARBA00023264"/>
    </source>
</evidence>
<dbReference type="CDD" id="cd07991">
    <property type="entry name" value="LPLAT_LPCAT1-like"/>
    <property type="match status" value="1"/>
</dbReference>
<keyword evidence="4" id="KW-0444">Lipid biosynthesis</keyword>
<keyword evidence="7 14" id="KW-1133">Transmembrane helix</keyword>
<keyword evidence="6 14" id="KW-0812">Transmembrane</keyword>
<evidence type="ECO:0000256" key="12">
    <source>
        <dbReference type="ARBA" id="ARBA00023315"/>
    </source>
</evidence>
<keyword evidence="10" id="KW-0594">Phospholipid biosynthesis</keyword>
<dbReference type="PANTHER" id="PTHR23063:SF54">
    <property type="entry name" value="LYSOPHOSPHOLIPID ACYLTRANSFERASE LPEAT1"/>
    <property type="match status" value="1"/>
</dbReference>
<evidence type="ECO:0000256" key="5">
    <source>
        <dbReference type="ARBA" id="ARBA00022679"/>
    </source>
</evidence>
<dbReference type="Proteomes" id="UP000811246">
    <property type="component" value="Chromosome 16"/>
</dbReference>
<dbReference type="SUPFAM" id="SSF69593">
    <property type="entry name" value="Glycerol-3-phosphate (1)-acyltransferase"/>
    <property type="match status" value="1"/>
</dbReference>
<protein>
    <recommendedName>
        <fullName evidence="15">Phospholipid/glycerol acyltransferase domain-containing protein</fullName>
    </recommendedName>
</protein>
<dbReference type="GO" id="GO:0016020">
    <property type="term" value="C:membrane"/>
    <property type="evidence" value="ECO:0007669"/>
    <property type="project" value="UniProtKB-SubCell"/>
</dbReference>
<organism evidence="16 17">
    <name type="scientific">Carya illinoinensis</name>
    <name type="common">Pecan</name>
    <dbReference type="NCBI Taxonomy" id="32201"/>
    <lineage>
        <taxon>Eukaryota</taxon>
        <taxon>Viridiplantae</taxon>
        <taxon>Streptophyta</taxon>
        <taxon>Embryophyta</taxon>
        <taxon>Tracheophyta</taxon>
        <taxon>Spermatophyta</taxon>
        <taxon>Magnoliopsida</taxon>
        <taxon>eudicotyledons</taxon>
        <taxon>Gunneridae</taxon>
        <taxon>Pentapetalae</taxon>
        <taxon>rosids</taxon>
        <taxon>fabids</taxon>
        <taxon>Fagales</taxon>
        <taxon>Juglandaceae</taxon>
        <taxon>Carya</taxon>
    </lineage>
</organism>
<keyword evidence="12" id="KW-0012">Acyltransferase</keyword>
<evidence type="ECO:0000313" key="17">
    <source>
        <dbReference type="Proteomes" id="UP000811246"/>
    </source>
</evidence>
<evidence type="ECO:0000256" key="13">
    <source>
        <dbReference type="SAM" id="MobiDB-lite"/>
    </source>
</evidence>
<evidence type="ECO:0000256" key="4">
    <source>
        <dbReference type="ARBA" id="ARBA00022516"/>
    </source>
</evidence>
<comment type="subcellular location">
    <subcellularLocation>
        <location evidence="1">Membrane</location>
    </subcellularLocation>
</comment>
<feature type="compositionally biased region" description="Basic and acidic residues" evidence="13">
    <location>
        <begin position="20"/>
        <end position="38"/>
    </location>
</feature>
<reference evidence="16" key="1">
    <citation type="submission" date="2021-01" db="EMBL/GenBank/DDBJ databases">
        <authorList>
            <person name="Lovell J.T."/>
            <person name="Bentley N."/>
            <person name="Bhattarai G."/>
            <person name="Jenkins J.W."/>
            <person name="Sreedasyam A."/>
            <person name="Alarcon Y."/>
            <person name="Bock C."/>
            <person name="Boston L."/>
            <person name="Carlson J."/>
            <person name="Cervantes K."/>
            <person name="Clermont K."/>
            <person name="Krom N."/>
            <person name="Kubenka K."/>
            <person name="Mamidi S."/>
            <person name="Mattison C."/>
            <person name="Monteros M."/>
            <person name="Pisani C."/>
            <person name="Plott C."/>
            <person name="Rajasekar S."/>
            <person name="Rhein H.S."/>
            <person name="Rohla C."/>
            <person name="Song M."/>
            <person name="Hilaire R.S."/>
            <person name="Shu S."/>
            <person name="Wells L."/>
            <person name="Wang X."/>
            <person name="Webber J."/>
            <person name="Heerema R.J."/>
            <person name="Klein P."/>
            <person name="Conner P."/>
            <person name="Grauke L."/>
            <person name="Grimwood J."/>
            <person name="Schmutz J."/>
            <person name="Randall J.J."/>
        </authorList>
    </citation>
    <scope>NUCLEOTIDE SEQUENCE</scope>
    <source>
        <tissue evidence="16">Leaf</tissue>
    </source>
</reference>
<proteinExistence type="inferred from homology"/>
<keyword evidence="11" id="KW-1208">Phospholipid metabolism</keyword>
<evidence type="ECO:0000256" key="1">
    <source>
        <dbReference type="ARBA" id="ARBA00004370"/>
    </source>
</evidence>
<dbReference type="Pfam" id="PF01553">
    <property type="entry name" value="Acyltransferase"/>
    <property type="match status" value="1"/>
</dbReference>
<feature type="compositionally biased region" description="Low complexity" evidence="13">
    <location>
        <begin position="40"/>
        <end position="53"/>
    </location>
</feature>
<comment type="pathway">
    <text evidence="2">Lipid metabolism.</text>
</comment>
<evidence type="ECO:0000256" key="10">
    <source>
        <dbReference type="ARBA" id="ARBA00023209"/>
    </source>
</evidence>
<evidence type="ECO:0000256" key="14">
    <source>
        <dbReference type="SAM" id="Phobius"/>
    </source>
</evidence>
<keyword evidence="8" id="KW-0443">Lipid metabolism</keyword>
<dbReference type="InterPro" id="IPR045252">
    <property type="entry name" value="LPCAT1-like"/>
</dbReference>
<dbReference type="SMART" id="SM00563">
    <property type="entry name" value="PlsC"/>
    <property type="match status" value="1"/>
</dbReference>
<comment type="similarity">
    <text evidence="3">Belongs to the 1-acyl-sn-glycerol-3-phosphate acyltransferase family.</text>
</comment>
<accession>A0A922D4I7</accession>
<evidence type="ECO:0000256" key="7">
    <source>
        <dbReference type="ARBA" id="ARBA00022989"/>
    </source>
</evidence>
<evidence type="ECO:0000256" key="6">
    <source>
        <dbReference type="ARBA" id="ARBA00022692"/>
    </source>
</evidence>
<dbReference type="GO" id="GO:0008374">
    <property type="term" value="F:O-acyltransferase activity"/>
    <property type="evidence" value="ECO:0007669"/>
    <property type="project" value="InterPro"/>
</dbReference>
<evidence type="ECO:0000256" key="8">
    <source>
        <dbReference type="ARBA" id="ARBA00023098"/>
    </source>
</evidence>
<sequence length="404" mass="45671">METQLKDFHPTQGQQQPKPELSESMHYEGSTKDDRPFLKPESSSSSSIPISNESSEELEKKFAAFVRHDAYGPMGRGELSLEEKVLLAIAWVILVPIRVVFAISLLLLYYVICRICTLFSAPNRDDGEQEDYAHMGGWRRAVVVQCGKFISRIMLFVFGFYWINETFRIPDNDYKSSAALNEGKDVCEEPERPGAIISNHVSYIDILYHMSLFFPSFVAKRSVAKLPLVGLISKCLGCVYVQRETKSSDFKGVSVAVTERVKEAHQDKSAPIMMLFPEGTTTNGDFLLPFKTGAFLAKAPVLPVILRYPFQRFSPAWDSISGVRHVIFLLSQFVNHLEVIRLPIYYPSQQEKDDPKLYANNVRRLMASEGNLIYSDIGLPEKRIYLAALNGNNSLPSVLHQKDD</sequence>
<dbReference type="EMBL" id="CM031840">
    <property type="protein sequence ID" value="KAG6672314.1"/>
    <property type="molecule type" value="Genomic_DNA"/>
</dbReference>
<keyword evidence="9 14" id="KW-0472">Membrane</keyword>
<keyword evidence="5" id="KW-0808">Transferase</keyword>
<comment type="caution">
    <text evidence="16">The sequence shown here is derived from an EMBL/GenBank/DDBJ whole genome shotgun (WGS) entry which is preliminary data.</text>
</comment>
<dbReference type="PANTHER" id="PTHR23063">
    <property type="entry name" value="PHOSPHOLIPID ACYLTRANSFERASE"/>
    <property type="match status" value="1"/>
</dbReference>